<dbReference type="Proteomes" id="UP000827872">
    <property type="component" value="Linkage Group LG14"/>
</dbReference>
<proteinExistence type="predicted"/>
<gene>
    <name evidence="1" type="ORF">K3G42_011132</name>
</gene>
<accession>A0ACB8EB29</accession>
<dbReference type="EMBL" id="CM037627">
    <property type="protein sequence ID" value="KAH7989568.1"/>
    <property type="molecule type" value="Genomic_DNA"/>
</dbReference>
<name>A0ACB8EB29_9SAUR</name>
<sequence>MELGWACSHSVWLCFACCLLRRLLRCDLLLSARLLLHVGLVVLLQAVSQSFLPLPLNAALTGTACWLVLGGAAHSKRIPTAGKAVVVTAGNSKA</sequence>
<protein>
    <submittedName>
        <fullName evidence="1">Uncharacterized protein</fullName>
    </submittedName>
</protein>
<evidence type="ECO:0000313" key="2">
    <source>
        <dbReference type="Proteomes" id="UP000827872"/>
    </source>
</evidence>
<organism evidence="1 2">
    <name type="scientific">Sphaerodactylus townsendi</name>
    <dbReference type="NCBI Taxonomy" id="933632"/>
    <lineage>
        <taxon>Eukaryota</taxon>
        <taxon>Metazoa</taxon>
        <taxon>Chordata</taxon>
        <taxon>Craniata</taxon>
        <taxon>Vertebrata</taxon>
        <taxon>Euteleostomi</taxon>
        <taxon>Lepidosauria</taxon>
        <taxon>Squamata</taxon>
        <taxon>Bifurcata</taxon>
        <taxon>Gekkota</taxon>
        <taxon>Sphaerodactylidae</taxon>
        <taxon>Sphaerodactylus</taxon>
    </lineage>
</organism>
<evidence type="ECO:0000313" key="1">
    <source>
        <dbReference type="EMBL" id="KAH7989568.1"/>
    </source>
</evidence>
<keyword evidence="2" id="KW-1185">Reference proteome</keyword>
<comment type="caution">
    <text evidence="1">The sequence shown here is derived from an EMBL/GenBank/DDBJ whole genome shotgun (WGS) entry which is preliminary data.</text>
</comment>
<reference evidence="1" key="1">
    <citation type="submission" date="2021-08" db="EMBL/GenBank/DDBJ databases">
        <title>The first chromosome-level gecko genome reveals the dynamic sex chromosomes of Neotropical dwarf geckos (Sphaerodactylidae: Sphaerodactylus).</title>
        <authorList>
            <person name="Pinto B.J."/>
            <person name="Keating S.E."/>
            <person name="Gamble T."/>
        </authorList>
    </citation>
    <scope>NUCLEOTIDE SEQUENCE</scope>
    <source>
        <strain evidence="1">TG3544</strain>
    </source>
</reference>